<dbReference type="EMBL" id="CP000612">
    <property type="protein sequence ID" value="ABO51723.1"/>
    <property type="molecule type" value="Genomic_DNA"/>
</dbReference>
<proteinExistence type="predicted"/>
<dbReference type="Proteomes" id="UP000001556">
    <property type="component" value="Chromosome"/>
</dbReference>
<dbReference type="eggNOG" id="ENOG503350P">
    <property type="taxonomic scope" value="Bacteria"/>
</dbReference>
<dbReference type="AlphaFoldDB" id="A4J9H0"/>
<keyword evidence="2" id="KW-1185">Reference proteome</keyword>
<reference evidence="1 2" key="1">
    <citation type="submission" date="2007-03" db="EMBL/GenBank/DDBJ databases">
        <title>Complete sequence of Desulfotomaculum reducens MI-1.</title>
        <authorList>
            <consortium name="US DOE Joint Genome Institute"/>
            <person name="Copeland A."/>
            <person name="Lucas S."/>
            <person name="Lapidus A."/>
            <person name="Barry K."/>
            <person name="Detter J.C."/>
            <person name="Glavina del Rio T."/>
            <person name="Hammon N."/>
            <person name="Israni S."/>
            <person name="Dalin E."/>
            <person name="Tice H."/>
            <person name="Pitluck S."/>
            <person name="Sims D."/>
            <person name="Brettin T."/>
            <person name="Bruce D."/>
            <person name="Han C."/>
            <person name="Tapia R."/>
            <person name="Schmutz J."/>
            <person name="Larimer F."/>
            <person name="Land M."/>
            <person name="Hauser L."/>
            <person name="Kyrpides N."/>
            <person name="Kim E."/>
            <person name="Tebo B.M."/>
            <person name="Richardson P."/>
        </authorList>
    </citation>
    <scope>NUCLEOTIDE SEQUENCE [LARGE SCALE GENOMIC DNA]</scope>
    <source>
        <strain evidence="1 2">MI-1</strain>
    </source>
</reference>
<accession>A4J9H0</accession>
<dbReference type="HOGENOM" id="CLU_2567925_0_0_9"/>
<gene>
    <name evidence="1" type="ordered locus">Dred_3221</name>
</gene>
<organism evidence="1 2">
    <name type="scientific">Desulforamulus reducens (strain ATCC BAA-1160 / DSM 100696 / MI-1)</name>
    <name type="common">Desulfotomaculum reducens</name>
    <dbReference type="NCBI Taxonomy" id="349161"/>
    <lineage>
        <taxon>Bacteria</taxon>
        <taxon>Bacillati</taxon>
        <taxon>Bacillota</taxon>
        <taxon>Clostridia</taxon>
        <taxon>Eubacteriales</taxon>
        <taxon>Peptococcaceae</taxon>
        <taxon>Desulforamulus</taxon>
    </lineage>
</organism>
<dbReference type="KEGG" id="drm:Dred_3221"/>
<sequence>MEGVSMKNLSYCVDCKRIANFSEECSYCQSQNIKDLTRKAPVNVIGTKIKGRVLKVKDQMVEVLYIDENKNTYVKPFEAEKLKKVL</sequence>
<protein>
    <submittedName>
        <fullName evidence="1">Uncharacterized protein</fullName>
    </submittedName>
</protein>
<evidence type="ECO:0000313" key="2">
    <source>
        <dbReference type="Proteomes" id="UP000001556"/>
    </source>
</evidence>
<evidence type="ECO:0000313" key="1">
    <source>
        <dbReference type="EMBL" id="ABO51723.1"/>
    </source>
</evidence>
<dbReference type="STRING" id="349161.Dred_3221"/>
<name>A4J9H0_DESRM</name>